<reference evidence="1 2" key="1">
    <citation type="journal article" date="2023" name="Arcadia Sci">
        <title>De novo assembly of a long-read Amblyomma americanum tick genome.</title>
        <authorList>
            <person name="Chou S."/>
            <person name="Poskanzer K.E."/>
            <person name="Rollins M."/>
            <person name="Thuy-Boun P.S."/>
        </authorList>
    </citation>
    <scope>NUCLEOTIDE SEQUENCE [LARGE SCALE GENOMIC DNA]</scope>
    <source>
        <strain evidence="1">F_SG_1</strain>
        <tissue evidence="1">Salivary glands</tissue>
    </source>
</reference>
<accession>A0AAQ4EV13</accession>
<keyword evidence="2" id="KW-1185">Reference proteome</keyword>
<name>A0AAQ4EV13_AMBAM</name>
<protein>
    <submittedName>
        <fullName evidence="1">Uncharacterized protein</fullName>
    </submittedName>
</protein>
<dbReference type="AlphaFoldDB" id="A0AAQ4EV13"/>
<organism evidence="1 2">
    <name type="scientific">Amblyomma americanum</name>
    <name type="common">Lone star tick</name>
    <dbReference type="NCBI Taxonomy" id="6943"/>
    <lineage>
        <taxon>Eukaryota</taxon>
        <taxon>Metazoa</taxon>
        <taxon>Ecdysozoa</taxon>
        <taxon>Arthropoda</taxon>
        <taxon>Chelicerata</taxon>
        <taxon>Arachnida</taxon>
        <taxon>Acari</taxon>
        <taxon>Parasitiformes</taxon>
        <taxon>Ixodida</taxon>
        <taxon>Ixodoidea</taxon>
        <taxon>Ixodidae</taxon>
        <taxon>Amblyomminae</taxon>
        <taxon>Amblyomma</taxon>
    </lineage>
</organism>
<dbReference type="Proteomes" id="UP001321473">
    <property type="component" value="Unassembled WGS sequence"/>
</dbReference>
<proteinExistence type="predicted"/>
<dbReference type="EMBL" id="JARKHS020010611">
    <property type="protein sequence ID" value="KAK8778560.1"/>
    <property type="molecule type" value="Genomic_DNA"/>
</dbReference>
<evidence type="ECO:0000313" key="2">
    <source>
        <dbReference type="Proteomes" id="UP001321473"/>
    </source>
</evidence>
<gene>
    <name evidence="1" type="ORF">V5799_020099</name>
</gene>
<comment type="caution">
    <text evidence="1">The sequence shown here is derived from an EMBL/GenBank/DDBJ whole genome shotgun (WGS) entry which is preliminary data.</text>
</comment>
<sequence>MARPNEEQCWVCLLVTNEGCTETVSEKGNLSAFSLVPPRKKAGVHWSALFDFKSGTMLRSEAFVKKGVVCGCLSSVSRRQWSAWSTEAAATKDGADVTVVDKHVRDVINTLRICYKKKWQS</sequence>
<evidence type="ECO:0000313" key="1">
    <source>
        <dbReference type="EMBL" id="KAK8778560.1"/>
    </source>
</evidence>